<name>A0A5K3FZB5_MESCO</name>
<sequence>MKMIPVKICSPGSTCSQFVAYLTEAFSVSSTDLSYCNRQFYNYQNFHNANREASSYPPCCCTNFDISIRHLG</sequence>
<dbReference type="AlphaFoldDB" id="A0A5K3FZB5"/>
<organism evidence="1">
    <name type="scientific">Mesocestoides corti</name>
    <name type="common">Flatworm</name>
    <dbReference type="NCBI Taxonomy" id="53468"/>
    <lineage>
        <taxon>Eukaryota</taxon>
        <taxon>Metazoa</taxon>
        <taxon>Spiralia</taxon>
        <taxon>Lophotrochozoa</taxon>
        <taxon>Platyhelminthes</taxon>
        <taxon>Cestoda</taxon>
        <taxon>Eucestoda</taxon>
        <taxon>Cyclophyllidea</taxon>
        <taxon>Mesocestoididae</taxon>
        <taxon>Mesocestoides</taxon>
    </lineage>
</organism>
<reference evidence="1" key="1">
    <citation type="submission" date="2019-11" db="UniProtKB">
        <authorList>
            <consortium name="WormBaseParasite"/>
        </authorList>
    </citation>
    <scope>IDENTIFICATION</scope>
</reference>
<evidence type="ECO:0000313" key="1">
    <source>
        <dbReference type="WBParaSite" id="MCU_013581-RA"/>
    </source>
</evidence>
<dbReference type="WBParaSite" id="MCU_013581-RA">
    <property type="protein sequence ID" value="MCU_013581-RA"/>
    <property type="gene ID" value="MCU_013581"/>
</dbReference>
<protein>
    <submittedName>
        <fullName evidence="1">Spaetzle domain-containing protein</fullName>
    </submittedName>
</protein>
<accession>A0A5K3FZB5</accession>
<proteinExistence type="predicted"/>